<evidence type="ECO:0000256" key="9">
    <source>
        <dbReference type="SAM" id="MobiDB-lite"/>
    </source>
</evidence>
<protein>
    <recommendedName>
        <fullName evidence="8">Endonuclease</fullName>
        <ecNumber evidence="8">3.1.30.-</ecNumber>
    </recommendedName>
</protein>
<name>A0ABT1VU95_9PROT</name>
<dbReference type="SMART" id="SM00477">
    <property type="entry name" value="NUC"/>
    <property type="match status" value="1"/>
</dbReference>
<dbReference type="InterPro" id="IPR044929">
    <property type="entry name" value="DNA/RNA_non-sp_Endonuclease_sf"/>
</dbReference>
<organism evidence="12 13">
    <name type="scientific">Rhizosaccharibacter radicis</name>
    <dbReference type="NCBI Taxonomy" id="2782605"/>
    <lineage>
        <taxon>Bacteria</taxon>
        <taxon>Pseudomonadati</taxon>
        <taxon>Pseudomonadota</taxon>
        <taxon>Alphaproteobacteria</taxon>
        <taxon>Acetobacterales</taxon>
        <taxon>Acetobacteraceae</taxon>
        <taxon>Rhizosaccharibacter</taxon>
    </lineage>
</organism>
<sequence>MLERWRLYGIGWAVLALLAAGGSGIHEAAATVLQPAAPVAPYACPQFFPGGVAPSLVNPKLAPRTTLLCNDAYAVMASGISHGPLWSAEHPTAASIAAARRLRRDGEFAADDRLPAADRAQLSDYRNSGYDRGHMSPSGDMPDPEAQGQSFLLSNMVPQRAELNRGIWEGVEEAVRDLAQRQGELFLVTGPAFRGRSLKRIGGDGVLVPSSTWKAVYDPRAGGTGVYVCKNNTRPTCKVLSVAALIRVVGIDPFPFLPDSLKQVAMVLPTPDPSPYEPRARRRRGHKPQSWLDWLLQG</sequence>
<proteinExistence type="inferred from homology"/>
<comment type="caution">
    <text evidence="12">The sequence shown here is derived from an EMBL/GenBank/DDBJ whole genome shotgun (WGS) entry which is preliminary data.</text>
</comment>
<evidence type="ECO:0000256" key="3">
    <source>
        <dbReference type="ARBA" id="ARBA00022722"/>
    </source>
</evidence>
<dbReference type="SUPFAM" id="SSF54060">
    <property type="entry name" value="His-Me finger endonucleases"/>
    <property type="match status" value="1"/>
</dbReference>
<dbReference type="PROSITE" id="PS01070">
    <property type="entry name" value="NUCLEASE_NON_SPEC"/>
    <property type="match status" value="1"/>
</dbReference>
<feature type="domain" description="ENPP1-3/EXOG-like endonuclease/phosphodiesterase" evidence="10">
    <location>
        <begin position="70"/>
        <end position="260"/>
    </location>
</feature>
<evidence type="ECO:0000256" key="4">
    <source>
        <dbReference type="ARBA" id="ARBA00022723"/>
    </source>
</evidence>
<evidence type="ECO:0000256" key="7">
    <source>
        <dbReference type="ARBA" id="ARBA00022842"/>
    </source>
</evidence>
<evidence type="ECO:0000256" key="8">
    <source>
        <dbReference type="RuleBase" id="RU366055"/>
    </source>
</evidence>
<dbReference type="PANTHER" id="PTHR13966">
    <property type="entry name" value="ENDONUCLEASE RELATED"/>
    <property type="match status" value="1"/>
</dbReference>
<keyword evidence="13" id="KW-1185">Reference proteome</keyword>
<keyword evidence="7" id="KW-0460">Magnesium</keyword>
<keyword evidence="5 8" id="KW-0255">Endonuclease</keyword>
<evidence type="ECO:0000259" key="10">
    <source>
        <dbReference type="SMART" id="SM00477"/>
    </source>
</evidence>
<dbReference type="InterPro" id="IPR044925">
    <property type="entry name" value="His-Me_finger_sf"/>
</dbReference>
<dbReference type="InterPro" id="IPR018524">
    <property type="entry name" value="DNA/RNA_endonuclease_AS"/>
</dbReference>
<evidence type="ECO:0000256" key="5">
    <source>
        <dbReference type="ARBA" id="ARBA00022759"/>
    </source>
</evidence>
<gene>
    <name evidence="12" type="ORF">NFI88_03505</name>
</gene>
<dbReference type="SMART" id="SM00892">
    <property type="entry name" value="Endonuclease_NS"/>
    <property type="match status" value="1"/>
</dbReference>
<accession>A0ABT1VU95</accession>
<evidence type="ECO:0000256" key="2">
    <source>
        <dbReference type="ARBA" id="ARBA00010052"/>
    </source>
</evidence>
<feature type="domain" description="DNA/RNA non-specific endonuclease/pyrophosphatase/phosphodiesterase" evidence="11">
    <location>
        <begin position="69"/>
        <end position="263"/>
    </location>
</feature>
<dbReference type="Proteomes" id="UP001524547">
    <property type="component" value="Unassembled WGS sequence"/>
</dbReference>
<reference evidence="12 13" key="1">
    <citation type="submission" date="2022-06" db="EMBL/GenBank/DDBJ databases">
        <title>Rhizosaccharibacter gen. nov. sp. nov. KSS12, endophytic bacteria isolated from sugarcane.</title>
        <authorList>
            <person name="Pitiwittayakul N."/>
        </authorList>
    </citation>
    <scope>NUCLEOTIDE SEQUENCE [LARGE SCALE GENOMIC DNA]</scope>
    <source>
        <strain evidence="12 13">KSS12</strain>
    </source>
</reference>
<dbReference type="InterPro" id="IPR040255">
    <property type="entry name" value="Non-specific_endonuclease"/>
</dbReference>
<feature type="region of interest" description="Disordered" evidence="9">
    <location>
        <begin position="120"/>
        <end position="145"/>
    </location>
</feature>
<dbReference type="InterPro" id="IPR020821">
    <property type="entry name" value="ENPP1-3/EXOG-like_nuc-like"/>
</dbReference>
<dbReference type="Pfam" id="PF01223">
    <property type="entry name" value="Endonuclease_NS"/>
    <property type="match status" value="1"/>
</dbReference>
<dbReference type="GO" id="GO:0004519">
    <property type="term" value="F:endonuclease activity"/>
    <property type="evidence" value="ECO:0007669"/>
    <property type="project" value="UniProtKB-KW"/>
</dbReference>
<dbReference type="RefSeq" id="WP_422918642.1">
    <property type="nucleotide sequence ID" value="NZ_JAMZEJ010000002.1"/>
</dbReference>
<evidence type="ECO:0000259" key="11">
    <source>
        <dbReference type="SMART" id="SM00892"/>
    </source>
</evidence>
<dbReference type="EMBL" id="JAMZEJ010000002">
    <property type="protein sequence ID" value="MCQ8239906.1"/>
    <property type="molecule type" value="Genomic_DNA"/>
</dbReference>
<dbReference type="EC" id="3.1.30.-" evidence="8"/>
<evidence type="ECO:0000313" key="12">
    <source>
        <dbReference type="EMBL" id="MCQ8239906.1"/>
    </source>
</evidence>
<evidence type="ECO:0000256" key="1">
    <source>
        <dbReference type="ARBA" id="ARBA00001946"/>
    </source>
</evidence>
<keyword evidence="4 8" id="KW-0479">Metal-binding</keyword>
<evidence type="ECO:0000313" key="13">
    <source>
        <dbReference type="Proteomes" id="UP001524547"/>
    </source>
</evidence>
<dbReference type="PANTHER" id="PTHR13966:SF5">
    <property type="entry name" value="ENDONUCLEASE G, MITOCHONDRIAL"/>
    <property type="match status" value="1"/>
</dbReference>
<dbReference type="InterPro" id="IPR001604">
    <property type="entry name" value="Endo_G_ENPP1-like_dom"/>
</dbReference>
<comment type="cofactor">
    <cofactor evidence="1 8">
        <name>Mg(2+)</name>
        <dbReference type="ChEBI" id="CHEBI:18420"/>
    </cofactor>
</comment>
<evidence type="ECO:0000256" key="6">
    <source>
        <dbReference type="ARBA" id="ARBA00022801"/>
    </source>
</evidence>
<keyword evidence="3 8" id="KW-0540">Nuclease</keyword>
<keyword evidence="6 8" id="KW-0378">Hydrolase</keyword>
<comment type="similarity">
    <text evidence="2 8">Belongs to the DNA/RNA non-specific endonuclease family.</text>
</comment>
<dbReference type="Gene3D" id="3.40.570.10">
    <property type="entry name" value="Extracellular Endonuclease, subunit A"/>
    <property type="match status" value="1"/>
</dbReference>